<comment type="caution">
    <text evidence="3">The sequence shown here is derived from an EMBL/GenBank/DDBJ whole genome shotgun (WGS) entry which is preliminary data.</text>
</comment>
<feature type="signal peptide" evidence="2">
    <location>
        <begin position="1"/>
        <end position="25"/>
    </location>
</feature>
<keyword evidence="2" id="KW-0732">Signal</keyword>
<feature type="chain" id="PRO_5042075102" evidence="2">
    <location>
        <begin position="26"/>
        <end position="212"/>
    </location>
</feature>
<proteinExistence type="predicted"/>
<feature type="region of interest" description="Disordered" evidence="1">
    <location>
        <begin position="157"/>
        <end position="196"/>
    </location>
</feature>
<evidence type="ECO:0000256" key="1">
    <source>
        <dbReference type="SAM" id="MobiDB-lite"/>
    </source>
</evidence>
<dbReference type="Proteomes" id="UP001218188">
    <property type="component" value="Unassembled WGS sequence"/>
</dbReference>
<organism evidence="3 4">
    <name type="scientific">Mycena alexandri</name>
    <dbReference type="NCBI Taxonomy" id="1745969"/>
    <lineage>
        <taxon>Eukaryota</taxon>
        <taxon>Fungi</taxon>
        <taxon>Dikarya</taxon>
        <taxon>Basidiomycota</taxon>
        <taxon>Agaricomycotina</taxon>
        <taxon>Agaricomycetes</taxon>
        <taxon>Agaricomycetidae</taxon>
        <taxon>Agaricales</taxon>
        <taxon>Marasmiineae</taxon>
        <taxon>Mycenaceae</taxon>
        <taxon>Mycena</taxon>
    </lineage>
</organism>
<gene>
    <name evidence="3" type="ORF">C8F04DRAFT_1133908</name>
</gene>
<reference evidence="3" key="1">
    <citation type="submission" date="2023-03" db="EMBL/GenBank/DDBJ databases">
        <title>Massive genome expansion in bonnet fungi (Mycena s.s.) driven by repeated elements and novel gene families across ecological guilds.</title>
        <authorList>
            <consortium name="Lawrence Berkeley National Laboratory"/>
            <person name="Harder C.B."/>
            <person name="Miyauchi S."/>
            <person name="Viragh M."/>
            <person name="Kuo A."/>
            <person name="Thoen E."/>
            <person name="Andreopoulos B."/>
            <person name="Lu D."/>
            <person name="Skrede I."/>
            <person name="Drula E."/>
            <person name="Henrissat B."/>
            <person name="Morin E."/>
            <person name="Kohler A."/>
            <person name="Barry K."/>
            <person name="LaButti K."/>
            <person name="Morin E."/>
            <person name="Salamov A."/>
            <person name="Lipzen A."/>
            <person name="Mereny Z."/>
            <person name="Hegedus B."/>
            <person name="Baldrian P."/>
            <person name="Stursova M."/>
            <person name="Weitz H."/>
            <person name="Taylor A."/>
            <person name="Grigoriev I.V."/>
            <person name="Nagy L.G."/>
            <person name="Martin F."/>
            <person name="Kauserud H."/>
        </authorList>
    </citation>
    <scope>NUCLEOTIDE SEQUENCE</scope>
    <source>
        <strain evidence="3">CBHHK200</strain>
    </source>
</reference>
<dbReference type="EMBL" id="JARJCM010000186">
    <property type="protein sequence ID" value="KAJ7023554.1"/>
    <property type="molecule type" value="Genomic_DNA"/>
</dbReference>
<sequence length="212" mass="23860">MTSRTCVLPPRLFPLLTLLLFQMRGHRLVRNETDPPSLEDRQALGAYARRYDDHFMHNGNGYTVRNQATRPQLQAEEQRWHDRMTVLKHRPAWALQPLPGFAMVISVAPAPAPTPPRRALLPLPAAPPFTPLRRAQFPTLPSPPSSSRAPRVVIDLSHLDDGPAPSATQRAQKRKLPRVIDISDDEEEASRPRKKAKKAAKVFWGSVIDLTN</sequence>
<keyword evidence="4" id="KW-1185">Reference proteome</keyword>
<dbReference type="AlphaFoldDB" id="A0AAD6S967"/>
<evidence type="ECO:0000256" key="2">
    <source>
        <dbReference type="SAM" id="SignalP"/>
    </source>
</evidence>
<name>A0AAD6S967_9AGAR</name>
<evidence type="ECO:0000313" key="4">
    <source>
        <dbReference type="Proteomes" id="UP001218188"/>
    </source>
</evidence>
<protein>
    <submittedName>
        <fullName evidence="3">Uncharacterized protein</fullName>
    </submittedName>
</protein>
<evidence type="ECO:0000313" key="3">
    <source>
        <dbReference type="EMBL" id="KAJ7023554.1"/>
    </source>
</evidence>
<accession>A0AAD6S967</accession>